<accession>A0A1H4AGI6</accession>
<gene>
    <name evidence="1" type="ORF">SAMN05216462_1209</name>
</gene>
<proteinExistence type="predicted"/>
<evidence type="ECO:0000313" key="1">
    <source>
        <dbReference type="EMBL" id="SEA35030.1"/>
    </source>
</evidence>
<dbReference type="EMBL" id="FNRF01000002">
    <property type="protein sequence ID" value="SEA35030.1"/>
    <property type="molecule type" value="Genomic_DNA"/>
</dbReference>
<sequence>MAAYFDFVCKKCGWAITAPAEGGDVNMDSFVVYFKCLDCKKVFGRCYDMGVVYVEPGTCTKCGSTHTIEWKPSDGCPECGGELENQGVLCWED</sequence>
<evidence type="ECO:0000313" key="2">
    <source>
        <dbReference type="Proteomes" id="UP000182257"/>
    </source>
</evidence>
<name>A0A1H4AGI6_XYLRU</name>
<dbReference type="AlphaFoldDB" id="A0A1H4AGI6"/>
<dbReference type="Proteomes" id="UP000182257">
    <property type="component" value="Unassembled WGS sequence"/>
</dbReference>
<organism evidence="1 2">
    <name type="scientific">Xylanibacter ruminicola</name>
    <name type="common">Prevotella ruminicola</name>
    <dbReference type="NCBI Taxonomy" id="839"/>
    <lineage>
        <taxon>Bacteria</taxon>
        <taxon>Pseudomonadati</taxon>
        <taxon>Bacteroidota</taxon>
        <taxon>Bacteroidia</taxon>
        <taxon>Bacteroidales</taxon>
        <taxon>Prevotellaceae</taxon>
        <taxon>Xylanibacter</taxon>
    </lineage>
</organism>
<dbReference type="RefSeq" id="WP_074760679.1">
    <property type="nucleotide sequence ID" value="NZ_FNRF01000002.1"/>
</dbReference>
<protein>
    <submittedName>
        <fullName evidence="1">Uncharacterized protein</fullName>
    </submittedName>
</protein>
<reference evidence="1 2" key="1">
    <citation type="submission" date="2016-10" db="EMBL/GenBank/DDBJ databases">
        <authorList>
            <person name="de Groot N.N."/>
        </authorList>
    </citation>
    <scope>NUCLEOTIDE SEQUENCE [LARGE SCALE GENOMIC DNA]</scope>
    <source>
        <strain evidence="1 2">D31d</strain>
    </source>
</reference>